<dbReference type="RefSeq" id="WP_112747064.1">
    <property type="nucleotide sequence ID" value="NZ_QMFY01000005.1"/>
</dbReference>
<keyword evidence="3" id="KW-1185">Reference proteome</keyword>
<dbReference type="EMBL" id="QMFY01000005">
    <property type="protein sequence ID" value="RAW00908.1"/>
    <property type="molecule type" value="Genomic_DNA"/>
</dbReference>
<proteinExistence type="predicted"/>
<dbReference type="InterPro" id="IPR010982">
    <property type="entry name" value="Lambda_DNA-bd_dom_sf"/>
</dbReference>
<dbReference type="OrthoDB" id="674942at2"/>
<dbReference type="AlphaFoldDB" id="A0A364Y3Z4"/>
<dbReference type="Proteomes" id="UP000251889">
    <property type="component" value="Unassembled WGS sequence"/>
</dbReference>
<feature type="domain" description="HTH cro/C1-type" evidence="1">
    <location>
        <begin position="39"/>
        <end position="73"/>
    </location>
</feature>
<accession>A0A364Y3Z4</accession>
<dbReference type="Pfam" id="PF01381">
    <property type="entry name" value="HTH_3"/>
    <property type="match status" value="1"/>
</dbReference>
<comment type="caution">
    <text evidence="2">The sequence shown here is derived from an EMBL/GenBank/DDBJ whole genome shotgun (WGS) entry which is preliminary data.</text>
</comment>
<gene>
    <name evidence="2" type="ORF">DQQ10_11740</name>
</gene>
<sequence>MKSRKILAATLEEIGEELSHLRMKKGYDTVLNFALEHKLPPNQYWKIENGKANITIKTLLKLLSIHRVSLEEFFCSFKAK</sequence>
<dbReference type="GO" id="GO:0003677">
    <property type="term" value="F:DNA binding"/>
    <property type="evidence" value="ECO:0007669"/>
    <property type="project" value="InterPro"/>
</dbReference>
<name>A0A364Y3Z4_9BACT</name>
<reference evidence="2 3" key="1">
    <citation type="submission" date="2018-06" db="EMBL/GenBank/DDBJ databases">
        <title>Chryseolinea flavus sp. nov., a member of the phylum Bacteroidetes isolated from soil.</title>
        <authorList>
            <person name="Li Y."/>
            <person name="Wang J."/>
        </authorList>
    </citation>
    <scope>NUCLEOTIDE SEQUENCE [LARGE SCALE GENOMIC DNA]</scope>
    <source>
        <strain evidence="2 3">SDU1-6</strain>
    </source>
</reference>
<evidence type="ECO:0000313" key="3">
    <source>
        <dbReference type="Proteomes" id="UP000251889"/>
    </source>
</evidence>
<dbReference type="SUPFAM" id="SSF47413">
    <property type="entry name" value="lambda repressor-like DNA-binding domains"/>
    <property type="match status" value="1"/>
</dbReference>
<dbReference type="InterPro" id="IPR001387">
    <property type="entry name" value="Cro/C1-type_HTH"/>
</dbReference>
<organism evidence="2 3">
    <name type="scientific">Pseudochryseolinea flava</name>
    <dbReference type="NCBI Taxonomy" id="2059302"/>
    <lineage>
        <taxon>Bacteria</taxon>
        <taxon>Pseudomonadati</taxon>
        <taxon>Bacteroidota</taxon>
        <taxon>Cytophagia</taxon>
        <taxon>Cytophagales</taxon>
        <taxon>Fulvivirgaceae</taxon>
        <taxon>Pseudochryseolinea</taxon>
    </lineage>
</organism>
<protein>
    <submittedName>
        <fullName evidence="2">XRE family transcriptional regulator</fullName>
    </submittedName>
</protein>
<dbReference type="Gene3D" id="1.10.260.40">
    <property type="entry name" value="lambda repressor-like DNA-binding domains"/>
    <property type="match status" value="1"/>
</dbReference>
<dbReference type="PROSITE" id="PS50943">
    <property type="entry name" value="HTH_CROC1"/>
    <property type="match status" value="1"/>
</dbReference>
<evidence type="ECO:0000313" key="2">
    <source>
        <dbReference type="EMBL" id="RAW00908.1"/>
    </source>
</evidence>
<evidence type="ECO:0000259" key="1">
    <source>
        <dbReference type="PROSITE" id="PS50943"/>
    </source>
</evidence>
<dbReference type="CDD" id="cd00093">
    <property type="entry name" value="HTH_XRE"/>
    <property type="match status" value="1"/>
</dbReference>